<keyword evidence="2" id="KW-1185">Reference proteome</keyword>
<sequence>MITNQQIDQSAPSERPSQARALTITTTQHHRSRLSPNKITTVNHQKQKTHKRYAKNHGPPSKDKNSKTLPTQKPKHPQTENHEFPTRSNHDAKKIKTGSLTKRESGGREGGECGN</sequence>
<dbReference type="EMBL" id="CM042886">
    <property type="protein sequence ID" value="KAI4342083.1"/>
    <property type="molecule type" value="Genomic_DNA"/>
</dbReference>
<evidence type="ECO:0000313" key="1">
    <source>
        <dbReference type="EMBL" id="KAI4342083.1"/>
    </source>
</evidence>
<organism evidence="1 2">
    <name type="scientific">Melastoma candidum</name>
    <dbReference type="NCBI Taxonomy" id="119954"/>
    <lineage>
        <taxon>Eukaryota</taxon>
        <taxon>Viridiplantae</taxon>
        <taxon>Streptophyta</taxon>
        <taxon>Embryophyta</taxon>
        <taxon>Tracheophyta</taxon>
        <taxon>Spermatophyta</taxon>
        <taxon>Magnoliopsida</taxon>
        <taxon>eudicotyledons</taxon>
        <taxon>Gunneridae</taxon>
        <taxon>Pentapetalae</taxon>
        <taxon>rosids</taxon>
        <taxon>malvids</taxon>
        <taxon>Myrtales</taxon>
        <taxon>Melastomataceae</taxon>
        <taxon>Melastomatoideae</taxon>
        <taxon>Melastomateae</taxon>
        <taxon>Melastoma</taxon>
    </lineage>
</organism>
<name>A0ACB9P014_9MYRT</name>
<accession>A0ACB9P014</accession>
<dbReference type="Proteomes" id="UP001057402">
    <property type="component" value="Chromosome 7"/>
</dbReference>
<gene>
    <name evidence="1" type="ORF">MLD38_026741</name>
</gene>
<proteinExistence type="predicted"/>
<evidence type="ECO:0000313" key="2">
    <source>
        <dbReference type="Proteomes" id="UP001057402"/>
    </source>
</evidence>
<comment type="caution">
    <text evidence="1">The sequence shown here is derived from an EMBL/GenBank/DDBJ whole genome shotgun (WGS) entry which is preliminary data.</text>
</comment>
<protein>
    <submittedName>
        <fullName evidence="1">Uncharacterized protein</fullName>
    </submittedName>
</protein>
<reference evidence="2" key="1">
    <citation type="journal article" date="2023" name="Front. Plant Sci.">
        <title>Chromosomal-level genome assembly of Melastoma candidum provides insights into trichome evolution.</title>
        <authorList>
            <person name="Zhong Y."/>
            <person name="Wu W."/>
            <person name="Sun C."/>
            <person name="Zou P."/>
            <person name="Liu Y."/>
            <person name="Dai S."/>
            <person name="Zhou R."/>
        </authorList>
    </citation>
    <scope>NUCLEOTIDE SEQUENCE [LARGE SCALE GENOMIC DNA]</scope>
</reference>